<protein>
    <submittedName>
        <fullName evidence="2">Uncharacterized protein</fullName>
    </submittedName>
</protein>
<accession>A0A382ELF7</accession>
<sequence>IPLSWIVWAGSTIAWGIMIWHASFCRKRSTFEWTPRSPRTWGRFCGWMVTKIRPVRSGNAVAKATLPTRCCRRLCGNLIC</sequence>
<organism evidence="2">
    <name type="scientific">marine metagenome</name>
    <dbReference type="NCBI Taxonomy" id="408172"/>
    <lineage>
        <taxon>unclassified sequences</taxon>
        <taxon>metagenomes</taxon>
        <taxon>ecological metagenomes</taxon>
    </lineage>
</organism>
<reference evidence="2" key="1">
    <citation type="submission" date="2018-05" db="EMBL/GenBank/DDBJ databases">
        <authorList>
            <person name="Lanie J.A."/>
            <person name="Ng W.-L."/>
            <person name="Kazmierczak K.M."/>
            <person name="Andrzejewski T.M."/>
            <person name="Davidsen T.M."/>
            <person name="Wayne K.J."/>
            <person name="Tettelin H."/>
            <person name="Glass J.I."/>
            <person name="Rusch D."/>
            <person name="Podicherti R."/>
            <person name="Tsui H.-C.T."/>
            <person name="Winkler M.E."/>
        </authorList>
    </citation>
    <scope>NUCLEOTIDE SEQUENCE</scope>
</reference>
<keyword evidence="1" id="KW-0472">Membrane</keyword>
<proteinExistence type="predicted"/>
<evidence type="ECO:0000256" key="1">
    <source>
        <dbReference type="SAM" id="Phobius"/>
    </source>
</evidence>
<feature type="non-terminal residue" evidence="2">
    <location>
        <position position="80"/>
    </location>
</feature>
<name>A0A382ELF7_9ZZZZ</name>
<keyword evidence="1" id="KW-1133">Transmembrane helix</keyword>
<dbReference type="AlphaFoldDB" id="A0A382ELF7"/>
<keyword evidence="1" id="KW-0812">Transmembrane</keyword>
<gene>
    <name evidence="2" type="ORF">METZ01_LOCUS203591</name>
</gene>
<dbReference type="EMBL" id="UINC01044803">
    <property type="protein sequence ID" value="SVB50737.1"/>
    <property type="molecule type" value="Genomic_DNA"/>
</dbReference>
<evidence type="ECO:0000313" key="2">
    <source>
        <dbReference type="EMBL" id="SVB50737.1"/>
    </source>
</evidence>
<feature type="non-terminal residue" evidence="2">
    <location>
        <position position="1"/>
    </location>
</feature>
<feature type="transmembrane region" description="Helical" evidence="1">
    <location>
        <begin position="6"/>
        <end position="24"/>
    </location>
</feature>